<dbReference type="RefSeq" id="WP_205311444.1">
    <property type="nucleotide sequence ID" value="NZ_JAERPS020000004.1"/>
</dbReference>
<keyword evidence="1" id="KW-1133">Transmembrane helix</keyword>
<feature type="transmembrane region" description="Helical" evidence="1">
    <location>
        <begin position="86"/>
        <end position="107"/>
    </location>
</feature>
<sequence length="153" mass="16864">MAAKLAIFIIRSLISLLLGGAHLYFVILCFGYLSSINPLPAWLLTTSDWQKSALLILSVADLLLHILLAVPAVAALLYLQAQLRRYHLCLLTLPMLAVALNSLWQLFSSRQELHLSYLNYINTLVPAVALVLVGLLAIKHFGHLKARPASLSL</sequence>
<name>A0ABS7XA41_9GAMM</name>
<gene>
    <name evidence="2" type="ORF">I4W93_012560</name>
</gene>
<reference evidence="2 3" key="1">
    <citation type="submission" date="2020-12" db="EMBL/GenBank/DDBJ databases">
        <authorList>
            <person name="Ruan W."/>
            <person name="Khan S.A."/>
            <person name="Jeon C.O."/>
        </authorList>
    </citation>
    <scope>NUCLEOTIDE SEQUENCE [LARGE SCALE GENOMIC DNA]</scope>
    <source>
        <strain evidence="2 3">MA-13</strain>
    </source>
</reference>
<keyword evidence="3" id="KW-1185">Reference proteome</keyword>
<evidence type="ECO:0000256" key="1">
    <source>
        <dbReference type="SAM" id="Phobius"/>
    </source>
</evidence>
<evidence type="ECO:0000313" key="3">
    <source>
        <dbReference type="Proteomes" id="UP000663814"/>
    </source>
</evidence>
<feature type="transmembrane region" description="Helical" evidence="1">
    <location>
        <begin position="12"/>
        <end position="33"/>
    </location>
</feature>
<dbReference type="Proteomes" id="UP000663814">
    <property type="component" value="Unassembled WGS sequence"/>
</dbReference>
<reference evidence="2 3" key="2">
    <citation type="submission" date="2021-08" db="EMBL/GenBank/DDBJ databases">
        <title>Rheinheimera aquimaris sp. nov., isolated from seawater of the East Sea in Korea.</title>
        <authorList>
            <person name="Kim K.H."/>
            <person name="Wenting R."/>
            <person name="Kim K.R."/>
            <person name="Jeon C.O."/>
        </authorList>
    </citation>
    <scope>NUCLEOTIDE SEQUENCE [LARGE SCALE GENOMIC DNA]</scope>
    <source>
        <strain evidence="2 3">MA-13</strain>
    </source>
</reference>
<keyword evidence="1" id="KW-0472">Membrane</keyword>
<dbReference type="EMBL" id="JAERPS020000004">
    <property type="protein sequence ID" value="MBZ9612429.1"/>
    <property type="molecule type" value="Genomic_DNA"/>
</dbReference>
<keyword evidence="1" id="KW-0812">Transmembrane</keyword>
<evidence type="ECO:0000313" key="2">
    <source>
        <dbReference type="EMBL" id="MBZ9612429.1"/>
    </source>
</evidence>
<organism evidence="2 3">
    <name type="scientific">Rheinheimera maricola</name>
    <dbReference type="NCBI Taxonomy" id="2793282"/>
    <lineage>
        <taxon>Bacteria</taxon>
        <taxon>Pseudomonadati</taxon>
        <taxon>Pseudomonadota</taxon>
        <taxon>Gammaproteobacteria</taxon>
        <taxon>Chromatiales</taxon>
        <taxon>Chromatiaceae</taxon>
        <taxon>Rheinheimera</taxon>
    </lineage>
</organism>
<proteinExistence type="predicted"/>
<accession>A0ABS7XA41</accession>
<comment type="caution">
    <text evidence="2">The sequence shown here is derived from an EMBL/GenBank/DDBJ whole genome shotgun (WGS) entry which is preliminary data.</text>
</comment>
<feature type="transmembrane region" description="Helical" evidence="1">
    <location>
        <begin position="119"/>
        <end position="138"/>
    </location>
</feature>
<feature type="transmembrane region" description="Helical" evidence="1">
    <location>
        <begin position="53"/>
        <end position="79"/>
    </location>
</feature>
<protein>
    <submittedName>
        <fullName evidence="2">Uncharacterized protein</fullName>
    </submittedName>
</protein>